<reference evidence="4 7" key="1">
    <citation type="submission" date="2014-07" db="EMBL/GenBank/DDBJ databases">
        <title>Porphyromonadaceae bacterium OUH 308042 = ATCC BAA-2681 = DSM 28342 draft genome.</title>
        <authorList>
            <person name="Sydenham T.V."/>
            <person name="Hasman H."/>
            <person name="Justensen U.S."/>
        </authorList>
    </citation>
    <scope>NUCLEOTIDE SEQUENCE [LARGE SCALE GENOMIC DNA]</scope>
    <source>
        <strain evidence="4 7">OUH 308042</strain>
    </source>
</reference>
<gene>
    <name evidence="4" type="ORF">BA92_02260</name>
    <name evidence="5" type="ORF">IE90_02490</name>
</gene>
<feature type="transmembrane region" description="Helical" evidence="2">
    <location>
        <begin position="20"/>
        <end position="44"/>
    </location>
</feature>
<dbReference type="PANTHER" id="PTHR43318:SF1">
    <property type="entry name" value="POLYSACCHARIDE BIOSYNTHESIS PROTEIN EPSC-RELATED"/>
    <property type="match status" value="1"/>
</dbReference>
<evidence type="ECO:0000313" key="6">
    <source>
        <dbReference type="Proteomes" id="UP000031937"/>
    </source>
</evidence>
<feature type="domain" description="Polysaccharide biosynthesis protein CapD-like" evidence="3">
    <location>
        <begin position="302"/>
        <end position="591"/>
    </location>
</feature>
<name>A0A0C3NKG2_9PORP</name>
<feature type="transmembrane region" description="Helical" evidence="2">
    <location>
        <begin position="90"/>
        <end position="108"/>
    </location>
</feature>
<dbReference type="Proteomes" id="UP000031980">
    <property type="component" value="Unassembled WGS sequence"/>
</dbReference>
<dbReference type="InterPro" id="IPR003869">
    <property type="entry name" value="Polysac_CapD-like"/>
</dbReference>
<evidence type="ECO:0000313" key="4">
    <source>
        <dbReference type="EMBL" id="KIO46707.1"/>
    </source>
</evidence>
<reference evidence="5 6" key="2">
    <citation type="submission" date="2014-07" db="EMBL/GenBank/DDBJ databases">
        <title>Porphyromonadaceae bacterium OUH 334697 = ATCC BAA-2682 = DSM 28341 draft genome.</title>
        <authorList>
            <person name="Sydenham T.V."/>
            <person name="Hasman H."/>
            <person name="Justesen U.S."/>
        </authorList>
    </citation>
    <scope>NUCLEOTIDE SEQUENCE [LARGE SCALE GENOMIC DNA]</scope>
    <source>
        <strain evidence="5 6">OUH 334697</strain>
    </source>
</reference>
<dbReference type="SUPFAM" id="SSF51735">
    <property type="entry name" value="NAD(P)-binding Rossmann-fold domains"/>
    <property type="match status" value="1"/>
</dbReference>
<dbReference type="OrthoDB" id="9803111at2"/>
<dbReference type="PANTHER" id="PTHR43318">
    <property type="entry name" value="UDP-N-ACETYLGLUCOSAMINE 4,6-DEHYDRATASE"/>
    <property type="match status" value="1"/>
</dbReference>
<evidence type="ECO:0000313" key="7">
    <source>
        <dbReference type="Proteomes" id="UP000031980"/>
    </source>
</evidence>
<evidence type="ECO:0000259" key="3">
    <source>
        <dbReference type="Pfam" id="PF02719"/>
    </source>
</evidence>
<feature type="transmembrane region" description="Helical" evidence="2">
    <location>
        <begin position="120"/>
        <end position="142"/>
    </location>
</feature>
<keyword evidence="2" id="KW-0812">Transmembrane</keyword>
<dbReference type="AlphaFoldDB" id="A0A0C3NKG2"/>
<dbReference type="Proteomes" id="UP000031937">
    <property type="component" value="Unassembled WGS sequence"/>
</dbReference>
<organism evidence="4 7">
    <name type="scientific">Sanguibacteroides justesenii</name>
    <dbReference type="NCBI Taxonomy" id="1547597"/>
    <lineage>
        <taxon>Bacteria</taxon>
        <taxon>Pseudomonadati</taxon>
        <taxon>Bacteroidota</taxon>
        <taxon>Bacteroidia</taxon>
        <taxon>Bacteroidales</taxon>
        <taxon>Porphyromonadaceae</taxon>
        <taxon>Sanguibacteroides</taxon>
    </lineage>
</organism>
<comment type="similarity">
    <text evidence="1">Belongs to the polysaccharide synthase family.</text>
</comment>
<dbReference type="EMBL" id="JPIT01000008">
    <property type="protein sequence ID" value="KIO46906.1"/>
    <property type="molecule type" value="Genomic_DNA"/>
</dbReference>
<keyword evidence="2" id="KW-0472">Membrane</keyword>
<dbReference type="RefSeq" id="WP_041502322.1">
    <property type="nucleotide sequence ID" value="NZ_JPIT01000008.1"/>
</dbReference>
<evidence type="ECO:0000256" key="2">
    <source>
        <dbReference type="SAM" id="Phobius"/>
    </source>
</evidence>
<comment type="caution">
    <text evidence="4">The sequence shown here is derived from an EMBL/GenBank/DDBJ whole genome shotgun (WGS) entry which is preliminary data.</text>
</comment>
<dbReference type="EMBL" id="JPIU01000025">
    <property type="protein sequence ID" value="KIO46707.1"/>
    <property type="molecule type" value="Genomic_DNA"/>
</dbReference>
<feature type="transmembrane region" description="Helical" evidence="2">
    <location>
        <begin position="56"/>
        <end position="78"/>
    </location>
</feature>
<proteinExistence type="inferred from homology"/>
<evidence type="ECO:0000313" key="5">
    <source>
        <dbReference type="EMBL" id="KIO46906.1"/>
    </source>
</evidence>
<keyword evidence="7" id="KW-1185">Reference proteome</keyword>
<dbReference type="InterPro" id="IPR051203">
    <property type="entry name" value="Polysaccharide_Synthase-Rel"/>
</dbReference>
<evidence type="ECO:0000256" key="1">
    <source>
        <dbReference type="ARBA" id="ARBA00007430"/>
    </source>
</evidence>
<protein>
    <submittedName>
        <fullName evidence="4">Capsule biosynthesis protein CapD</fullName>
    </submittedName>
</protein>
<keyword evidence="2" id="KW-1133">Transmembrane helix</keyword>
<dbReference type="Pfam" id="PF02719">
    <property type="entry name" value="Polysacc_synt_2"/>
    <property type="match status" value="1"/>
</dbReference>
<accession>A0A0C3NKG2</accession>
<dbReference type="Gene3D" id="3.40.50.720">
    <property type="entry name" value="NAD(P)-binding Rossmann-like Domain"/>
    <property type="match status" value="2"/>
</dbReference>
<dbReference type="InterPro" id="IPR036291">
    <property type="entry name" value="NAD(P)-bd_dom_sf"/>
</dbReference>
<dbReference type="CDD" id="cd05237">
    <property type="entry name" value="UDP_invert_4-6DH_SDR_e"/>
    <property type="match status" value="1"/>
</dbReference>
<sequence>MNELFELRSLASKIVHSRYISRWIVLAIDLILSVGVTLFVYFIIMYVTETPIKAGYVGGLTVWSAVYSLLAFLGLHAYRGVVRHTTLQETWRIGVAIILKVILLYFTIHWIIPEVSVNRLLLGGIIDLNFSAVVLVSLRVLFINVYEFLKTHSIGQVERVLIYGMDSKSASLNITLSNNFLPNYRVVGYLTIGRRYKHYRLSGVSVYSVKGEESFNRLVRRLQVKGIVFPDYWTAQDEQDRLVRFCQKRGLEMLILPGIEEVYDGNLPRPRMKTIRLEDLLGRDEIRISMREISAKLEGKVVMVTGAAGSIGSELCRQLTRFKIRQLILFDSAETPMHNIQLEFTDRYPGTSFVPVIGDVRSPERVDFVFRKYHPQVVFHAAAYKHVPLMELNPCEAVLVNVCGTCNMADYSVKYGVDQFVMISTDKAVNPTNVMGASKRLAEIYVQSLSVAIRDGKYAGRTRFITTRFGNVLGSNGSVIPRFREQIRNGGPVTVTHPDIIRYFMTIPEACRLVLEAGTMGDGGEIFIFEMGKPVKIADMARRMIELSGFVPDKEIKIVYTGLRPGEKLYEELLSNKENTSPTMHDKIRIAKVREYDYEEIKEELKEICELSSAVNIPEMICKMKMIVPEYISKNSEFEKFDKVHV</sequence>